<keyword evidence="7" id="KW-1185">Reference proteome</keyword>
<feature type="region of interest" description="Disordered" evidence="5">
    <location>
        <begin position="256"/>
        <end position="286"/>
    </location>
</feature>
<dbReference type="Proteomes" id="UP000307173">
    <property type="component" value="Unassembled WGS sequence"/>
</dbReference>
<proteinExistence type="inferred from homology"/>
<evidence type="ECO:0008006" key="8">
    <source>
        <dbReference type="Google" id="ProtNLM"/>
    </source>
</evidence>
<evidence type="ECO:0000256" key="4">
    <source>
        <dbReference type="ARBA" id="ARBA00023242"/>
    </source>
</evidence>
<comment type="similarity">
    <text evidence="2">Belongs to the RRP1 family.</text>
</comment>
<dbReference type="EMBL" id="SELW01000645">
    <property type="protein sequence ID" value="TID16225.1"/>
    <property type="molecule type" value="Genomic_DNA"/>
</dbReference>
<feature type="compositionally biased region" description="Acidic residues" evidence="5">
    <location>
        <begin position="257"/>
        <end position="280"/>
    </location>
</feature>
<evidence type="ECO:0000256" key="1">
    <source>
        <dbReference type="ARBA" id="ARBA00004123"/>
    </source>
</evidence>
<dbReference type="AlphaFoldDB" id="A0A4T0WY34"/>
<dbReference type="PANTHER" id="PTHR13026">
    <property type="entry name" value="NNP-1 PROTEIN NOVEL NUCLEAR PROTEIN 1 NOP52"/>
    <property type="match status" value="1"/>
</dbReference>
<evidence type="ECO:0000313" key="6">
    <source>
        <dbReference type="EMBL" id="TID16225.1"/>
    </source>
</evidence>
<name>A0A4T0WY34_9ASCO</name>
<gene>
    <name evidence="6" type="ORF">CANINC_004223</name>
</gene>
<dbReference type="OrthoDB" id="2019504at2759"/>
<comment type="caution">
    <text evidence="6">The sequence shown here is derived from an EMBL/GenBank/DDBJ whole genome shotgun (WGS) entry which is preliminary data.</text>
</comment>
<dbReference type="GO" id="GO:0005634">
    <property type="term" value="C:nucleus"/>
    <property type="evidence" value="ECO:0007669"/>
    <property type="project" value="UniProtKB-SubCell"/>
</dbReference>
<dbReference type="STRING" id="52247.A0A4T0WY34"/>
<dbReference type="Pfam" id="PF05997">
    <property type="entry name" value="Nop52"/>
    <property type="match status" value="1"/>
</dbReference>
<accession>A0A4T0WY34</accession>
<dbReference type="GO" id="GO:0030688">
    <property type="term" value="C:preribosome, small subunit precursor"/>
    <property type="evidence" value="ECO:0007669"/>
    <property type="project" value="InterPro"/>
</dbReference>
<dbReference type="PANTHER" id="PTHR13026:SF0">
    <property type="entry name" value="RIBOSOMAL RNA PROCESSING 1B"/>
    <property type="match status" value="1"/>
</dbReference>
<keyword evidence="4" id="KW-0539">Nucleus</keyword>
<evidence type="ECO:0000256" key="2">
    <source>
        <dbReference type="ARBA" id="ARBA00006374"/>
    </source>
</evidence>
<protein>
    <recommendedName>
        <fullName evidence="8">Ribosomal RNA-processing protein 1</fullName>
    </recommendedName>
</protein>
<comment type="subcellular location">
    <subcellularLocation>
        <location evidence="1">Nucleus</location>
    </subcellularLocation>
</comment>
<organism evidence="6 7">
    <name type="scientific">Pichia inconspicua</name>
    <dbReference type="NCBI Taxonomy" id="52247"/>
    <lineage>
        <taxon>Eukaryota</taxon>
        <taxon>Fungi</taxon>
        <taxon>Dikarya</taxon>
        <taxon>Ascomycota</taxon>
        <taxon>Saccharomycotina</taxon>
        <taxon>Pichiomycetes</taxon>
        <taxon>Pichiales</taxon>
        <taxon>Pichiaceae</taxon>
        <taxon>Pichia</taxon>
    </lineage>
</organism>
<dbReference type="GO" id="GO:0006364">
    <property type="term" value="P:rRNA processing"/>
    <property type="evidence" value="ECO:0007669"/>
    <property type="project" value="UniProtKB-KW"/>
</dbReference>
<dbReference type="InterPro" id="IPR010301">
    <property type="entry name" value="RRP1"/>
</dbReference>
<reference evidence="6 7" key="1">
    <citation type="journal article" date="2019" name="Front. Genet.">
        <title>Whole-Genome Sequencing of the Opportunistic Yeast Pathogen Candida inconspicua Uncovers Its Hybrid Origin.</title>
        <authorList>
            <person name="Mixao V."/>
            <person name="Hansen A.P."/>
            <person name="Saus E."/>
            <person name="Boekhout T."/>
            <person name="Lass-Florl C."/>
            <person name="Gabaldon T."/>
        </authorList>
    </citation>
    <scope>NUCLEOTIDE SEQUENCE [LARGE SCALE GENOMIC DNA]</scope>
    <source>
        <strain evidence="6 7">CBS 180</strain>
    </source>
</reference>
<evidence type="ECO:0000256" key="3">
    <source>
        <dbReference type="ARBA" id="ARBA00022552"/>
    </source>
</evidence>
<evidence type="ECO:0000256" key="5">
    <source>
        <dbReference type="SAM" id="MobiDB-lite"/>
    </source>
</evidence>
<sequence>MKTNAFVKQLASNKRATRENALSTLKKFLSSKEKAKKIQNLDLKKLWKGLFYTMWFCDRPRPQQRLANELALLFSEDVVEELFCEFVESFWSIMILEWRELDKWRCDKFLMLMRYVIRECFVRIQDSYWDLEKLREYLEVMKRVIIKDDEKTPRALTYHIIDVWVDEIERVVFNDEEEGDKNEEVEDEDEEKEEIDLERRKAIIKEKNNVPFDELLAPFKELCGKKNFEGLKKKIRMEILEDERLHALGIDCSLIDGNDEVEEEDEEEAVEEEDEVEEEEWKGFGN</sequence>
<keyword evidence="3" id="KW-0698">rRNA processing</keyword>
<evidence type="ECO:0000313" key="7">
    <source>
        <dbReference type="Proteomes" id="UP000307173"/>
    </source>
</evidence>